<feature type="transmembrane region" description="Helical" evidence="6">
    <location>
        <begin position="95"/>
        <end position="118"/>
    </location>
</feature>
<keyword evidence="8" id="KW-1185">Reference proteome</keyword>
<evidence type="ECO:0008006" key="9">
    <source>
        <dbReference type="Google" id="ProtNLM"/>
    </source>
</evidence>
<accession>A0ABR3RK68</accession>
<name>A0ABR3RK68_9PLEO</name>
<feature type="transmembrane region" description="Helical" evidence="6">
    <location>
        <begin position="167"/>
        <end position="187"/>
    </location>
</feature>
<dbReference type="EMBL" id="JAKJXO020000005">
    <property type="protein sequence ID" value="KAL1604838.1"/>
    <property type="molecule type" value="Genomic_DNA"/>
</dbReference>
<sequence>MDHLPALLARKNPPKSAQFDWEMYRYIPSLAGAIIGMIIFFTLTLLLMWQWLRTRNHILIFVIIGATCEVGGYAARMGSHFDNQAWAPFITQGTLLLVGPLFFAATIYMMLGRTIVLAGGEDVSLIKPRWYTRVFVGADIFTLVLQGFGASIMGTMKLNLALAGEKIVIAGLALQVATFVFFLIAAIDFQIRMERKAAVTSSLDTHASNDWRKMLWILYSVSSLVLLRCTFRLIEYAMGNAAYLIAHEWTLYVFDTVPMFLTVVTLLVLQPTKYVAKEYRKGSESDMGDEVQLEHGEARQGDGEH</sequence>
<feature type="compositionally biased region" description="Basic and acidic residues" evidence="5">
    <location>
        <begin position="292"/>
        <end position="305"/>
    </location>
</feature>
<evidence type="ECO:0000256" key="6">
    <source>
        <dbReference type="SAM" id="Phobius"/>
    </source>
</evidence>
<comment type="caution">
    <text evidence="7">The sequence shown here is derived from an EMBL/GenBank/DDBJ whole genome shotgun (WGS) entry which is preliminary data.</text>
</comment>
<evidence type="ECO:0000256" key="2">
    <source>
        <dbReference type="ARBA" id="ARBA00022692"/>
    </source>
</evidence>
<evidence type="ECO:0000313" key="8">
    <source>
        <dbReference type="Proteomes" id="UP001521785"/>
    </source>
</evidence>
<dbReference type="Pfam" id="PF04479">
    <property type="entry name" value="RTA1"/>
    <property type="match status" value="1"/>
</dbReference>
<keyword evidence="4 6" id="KW-0472">Membrane</keyword>
<protein>
    <recommendedName>
        <fullName evidence="9">RTA1-domain-containing protein</fullName>
    </recommendedName>
</protein>
<organism evidence="7 8">
    <name type="scientific">Paraconiothyrium brasiliense</name>
    <dbReference type="NCBI Taxonomy" id="300254"/>
    <lineage>
        <taxon>Eukaryota</taxon>
        <taxon>Fungi</taxon>
        <taxon>Dikarya</taxon>
        <taxon>Ascomycota</taxon>
        <taxon>Pezizomycotina</taxon>
        <taxon>Dothideomycetes</taxon>
        <taxon>Pleosporomycetidae</taxon>
        <taxon>Pleosporales</taxon>
        <taxon>Massarineae</taxon>
        <taxon>Didymosphaeriaceae</taxon>
        <taxon>Paraconiothyrium</taxon>
    </lineage>
</organism>
<evidence type="ECO:0000256" key="3">
    <source>
        <dbReference type="ARBA" id="ARBA00022989"/>
    </source>
</evidence>
<evidence type="ECO:0000256" key="1">
    <source>
        <dbReference type="ARBA" id="ARBA00004141"/>
    </source>
</evidence>
<feature type="transmembrane region" description="Helical" evidence="6">
    <location>
        <begin position="130"/>
        <end position="155"/>
    </location>
</feature>
<evidence type="ECO:0000256" key="4">
    <source>
        <dbReference type="ARBA" id="ARBA00023136"/>
    </source>
</evidence>
<dbReference type="PANTHER" id="PTHR31465">
    <property type="entry name" value="PROTEIN RTA1-RELATED"/>
    <property type="match status" value="1"/>
</dbReference>
<dbReference type="PANTHER" id="PTHR31465:SF27">
    <property type="entry name" value="DOMAIN PROTEIN, PUTATIVE (AFU_ORTHOLOGUE AFUA_3G01030)-RELATED"/>
    <property type="match status" value="1"/>
</dbReference>
<feature type="transmembrane region" description="Helical" evidence="6">
    <location>
        <begin position="26"/>
        <end position="46"/>
    </location>
</feature>
<feature type="region of interest" description="Disordered" evidence="5">
    <location>
        <begin position="285"/>
        <end position="305"/>
    </location>
</feature>
<dbReference type="InterPro" id="IPR007568">
    <property type="entry name" value="RTA1"/>
</dbReference>
<feature type="transmembrane region" description="Helical" evidence="6">
    <location>
        <begin position="58"/>
        <end position="75"/>
    </location>
</feature>
<evidence type="ECO:0000313" key="7">
    <source>
        <dbReference type="EMBL" id="KAL1604838.1"/>
    </source>
</evidence>
<proteinExistence type="predicted"/>
<reference evidence="7 8" key="1">
    <citation type="submission" date="2024-02" db="EMBL/GenBank/DDBJ databases">
        <title>De novo assembly and annotation of 12 fungi associated with fruit tree decline syndrome in Ontario, Canada.</title>
        <authorList>
            <person name="Sulman M."/>
            <person name="Ellouze W."/>
            <person name="Ilyukhin E."/>
        </authorList>
    </citation>
    <scope>NUCLEOTIDE SEQUENCE [LARGE SCALE GENOMIC DNA]</scope>
    <source>
        <strain evidence="7 8">M42-189</strain>
    </source>
</reference>
<keyword evidence="3 6" id="KW-1133">Transmembrane helix</keyword>
<feature type="transmembrane region" description="Helical" evidence="6">
    <location>
        <begin position="215"/>
        <end position="234"/>
    </location>
</feature>
<comment type="subcellular location">
    <subcellularLocation>
        <location evidence="1">Membrane</location>
        <topology evidence="1">Multi-pass membrane protein</topology>
    </subcellularLocation>
</comment>
<feature type="transmembrane region" description="Helical" evidence="6">
    <location>
        <begin position="249"/>
        <end position="269"/>
    </location>
</feature>
<evidence type="ECO:0000256" key="5">
    <source>
        <dbReference type="SAM" id="MobiDB-lite"/>
    </source>
</evidence>
<gene>
    <name evidence="7" type="ORF">SLS60_004378</name>
</gene>
<dbReference type="Proteomes" id="UP001521785">
    <property type="component" value="Unassembled WGS sequence"/>
</dbReference>
<keyword evidence="2 6" id="KW-0812">Transmembrane</keyword>